<keyword evidence="2" id="KW-1185">Reference proteome</keyword>
<name>A0A840Q1R2_9PSEU</name>
<evidence type="ECO:0008006" key="3">
    <source>
        <dbReference type="Google" id="ProtNLM"/>
    </source>
</evidence>
<sequence length="94" mass="11106">MPILRVQHSVPSFDTWKQLFDRDPIDRKRSGVRHYWIRRGVADPAMVMVDLEFAEFDEAEEFRHRLHGLWAGPAHPLVQDPQTWIIETVESVEL</sequence>
<reference evidence="1 2" key="1">
    <citation type="submission" date="2020-08" db="EMBL/GenBank/DDBJ databases">
        <title>Sequencing the genomes of 1000 actinobacteria strains.</title>
        <authorList>
            <person name="Klenk H.-P."/>
        </authorList>
    </citation>
    <scope>NUCLEOTIDE SEQUENCE [LARGE SCALE GENOMIC DNA]</scope>
    <source>
        <strain evidence="1 2">DSM 45584</strain>
    </source>
</reference>
<comment type="caution">
    <text evidence="1">The sequence shown here is derived from an EMBL/GenBank/DDBJ whole genome shotgun (WGS) entry which is preliminary data.</text>
</comment>
<proteinExistence type="predicted"/>
<organism evidence="1 2">
    <name type="scientific">Saccharopolyspora phatthalungensis</name>
    <dbReference type="NCBI Taxonomy" id="664693"/>
    <lineage>
        <taxon>Bacteria</taxon>
        <taxon>Bacillati</taxon>
        <taxon>Actinomycetota</taxon>
        <taxon>Actinomycetes</taxon>
        <taxon>Pseudonocardiales</taxon>
        <taxon>Pseudonocardiaceae</taxon>
        <taxon>Saccharopolyspora</taxon>
    </lineage>
</organism>
<dbReference type="Proteomes" id="UP000584374">
    <property type="component" value="Unassembled WGS sequence"/>
</dbReference>
<protein>
    <recommendedName>
        <fullName evidence="3">Cyclase</fullName>
    </recommendedName>
</protein>
<dbReference type="EMBL" id="JACHIW010000001">
    <property type="protein sequence ID" value="MBB5152728.1"/>
    <property type="molecule type" value="Genomic_DNA"/>
</dbReference>
<evidence type="ECO:0000313" key="2">
    <source>
        <dbReference type="Proteomes" id="UP000584374"/>
    </source>
</evidence>
<gene>
    <name evidence="1" type="ORF">BJ970_000262</name>
</gene>
<dbReference type="RefSeq" id="WP_184722517.1">
    <property type="nucleotide sequence ID" value="NZ_JACHIW010000001.1"/>
</dbReference>
<accession>A0A840Q1R2</accession>
<evidence type="ECO:0000313" key="1">
    <source>
        <dbReference type="EMBL" id="MBB5152728.1"/>
    </source>
</evidence>
<dbReference type="AlphaFoldDB" id="A0A840Q1R2"/>